<feature type="transmembrane region" description="Helical" evidence="1">
    <location>
        <begin position="253"/>
        <end position="272"/>
    </location>
</feature>
<proteinExistence type="predicted"/>
<keyword evidence="1" id="KW-0812">Transmembrane</keyword>
<feature type="transmembrane region" description="Helical" evidence="1">
    <location>
        <begin position="158"/>
        <end position="177"/>
    </location>
</feature>
<evidence type="ECO:0008006" key="4">
    <source>
        <dbReference type="Google" id="ProtNLM"/>
    </source>
</evidence>
<accession>B1ZSK6</accession>
<keyword evidence="1" id="KW-1133">Transmembrane helix</keyword>
<dbReference type="AlphaFoldDB" id="B1ZSK6"/>
<organism evidence="2 3">
    <name type="scientific">Opitutus terrae (strain DSM 11246 / JCM 15787 / PB90-1)</name>
    <dbReference type="NCBI Taxonomy" id="452637"/>
    <lineage>
        <taxon>Bacteria</taxon>
        <taxon>Pseudomonadati</taxon>
        <taxon>Verrucomicrobiota</taxon>
        <taxon>Opitutia</taxon>
        <taxon>Opitutales</taxon>
        <taxon>Opitutaceae</taxon>
        <taxon>Opitutus</taxon>
    </lineage>
</organism>
<feature type="transmembrane region" description="Helical" evidence="1">
    <location>
        <begin position="93"/>
        <end position="114"/>
    </location>
</feature>
<dbReference type="KEGG" id="ote:Oter_0573"/>
<name>B1ZSK6_OPITP</name>
<dbReference type="STRING" id="452637.Oter_0573"/>
<evidence type="ECO:0000313" key="3">
    <source>
        <dbReference type="Proteomes" id="UP000007013"/>
    </source>
</evidence>
<feature type="transmembrane region" description="Helical" evidence="1">
    <location>
        <begin position="126"/>
        <end position="146"/>
    </location>
</feature>
<feature type="transmembrane region" description="Helical" evidence="1">
    <location>
        <begin position="349"/>
        <end position="369"/>
    </location>
</feature>
<feature type="transmembrane region" description="Helical" evidence="1">
    <location>
        <begin position="389"/>
        <end position="408"/>
    </location>
</feature>
<protein>
    <recommendedName>
        <fullName evidence="4">Cytochrome oxidase subunit I profile domain-containing protein</fullName>
    </recommendedName>
</protein>
<keyword evidence="3" id="KW-1185">Reference proteome</keyword>
<feature type="transmembrane region" description="Helical" evidence="1">
    <location>
        <begin position="197"/>
        <end position="216"/>
    </location>
</feature>
<evidence type="ECO:0000256" key="1">
    <source>
        <dbReference type="SAM" id="Phobius"/>
    </source>
</evidence>
<dbReference type="InterPro" id="IPR036927">
    <property type="entry name" value="Cyt_c_oxase-like_su1_sf"/>
</dbReference>
<dbReference type="Gene3D" id="1.20.210.10">
    <property type="entry name" value="Cytochrome c oxidase-like, subunit I domain"/>
    <property type="match status" value="1"/>
</dbReference>
<reference evidence="2 3" key="1">
    <citation type="journal article" date="2011" name="J. Bacteriol.">
        <title>Genome sequence of the verrucomicrobium Opitutus terrae PB90-1, an abundant inhabitant of rice paddy soil ecosystems.</title>
        <authorList>
            <person name="van Passel M.W."/>
            <person name="Kant R."/>
            <person name="Palva A."/>
            <person name="Copeland A."/>
            <person name="Lucas S."/>
            <person name="Lapidus A."/>
            <person name="Glavina del Rio T."/>
            <person name="Pitluck S."/>
            <person name="Goltsman E."/>
            <person name="Clum A."/>
            <person name="Sun H."/>
            <person name="Schmutz J."/>
            <person name="Larimer F.W."/>
            <person name="Land M.L."/>
            <person name="Hauser L."/>
            <person name="Kyrpides N."/>
            <person name="Mikhailova N."/>
            <person name="Richardson P.P."/>
            <person name="Janssen P.H."/>
            <person name="de Vos W.M."/>
            <person name="Smidt H."/>
        </authorList>
    </citation>
    <scope>NUCLEOTIDE SEQUENCE [LARGE SCALE GENOMIC DNA]</scope>
    <source>
        <strain evidence="3">DSM 11246 / JCM 15787 / PB90-1</strain>
    </source>
</reference>
<dbReference type="eggNOG" id="COG3278">
    <property type="taxonomic scope" value="Bacteria"/>
</dbReference>
<dbReference type="Proteomes" id="UP000007013">
    <property type="component" value="Chromosome"/>
</dbReference>
<sequence length="427" mass="46502">MSPIAPVAARPFGRTVALYSLGWLVAANLVGLWLAVSLLWPEVGNVLAPLTFGRWTPLHMNWQLYGWCALPTVGALLALFFDPQHPRARRHAQLALAAWSAALALGGLSWLAGVSSGKLFLDWHGWARPLLPLAMIFLWGLLAAHTRRRWPELPRSARLLRVVVLLALAVVPGVIFWSAGRNVYHPINPDSGGATGAAVLGSTLGIVTICFALPAFLGLPRTRPVRRIIGALLASWLVFAVIDHGNISHHVPAQIIALATLLAWIPLLPMFWWRHHWPSAARPWLLAAVAWWAVLVATGWISFLPHVSEALKFTHALVGHAHLAMAGFLTNLNGILLVVLTGRRAPRSTFWLWQAGCAIYVLAMWVLGYGEIGHLAELFRSEPWTQGLLGTRLAAGLAMTTASVLWLMQLARAREASATAAAPAQDT</sequence>
<gene>
    <name evidence="2" type="ordered locus">Oter_0573</name>
</gene>
<feature type="transmembrane region" description="Helical" evidence="1">
    <location>
        <begin position="60"/>
        <end position="81"/>
    </location>
</feature>
<feature type="transmembrane region" description="Helical" evidence="1">
    <location>
        <begin position="284"/>
        <end position="303"/>
    </location>
</feature>
<dbReference type="OrthoDB" id="190568at2"/>
<dbReference type="SUPFAM" id="SSF81442">
    <property type="entry name" value="Cytochrome c oxidase subunit I-like"/>
    <property type="match status" value="1"/>
</dbReference>
<feature type="transmembrane region" description="Helical" evidence="1">
    <location>
        <begin position="21"/>
        <end position="40"/>
    </location>
</feature>
<keyword evidence="1" id="KW-0472">Membrane</keyword>
<feature type="transmembrane region" description="Helical" evidence="1">
    <location>
        <begin position="323"/>
        <end position="342"/>
    </location>
</feature>
<dbReference type="RefSeq" id="WP_012373401.1">
    <property type="nucleotide sequence ID" value="NC_010571.1"/>
</dbReference>
<dbReference type="HOGENOM" id="CLU_602213_0_0_0"/>
<feature type="transmembrane region" description="Helical" evidence="1">
    <location>
        <begin position="228"/>
        <end position="247"/>
    </location>
</feature>
<evidence type="ECO:0000313" key="2">
    <source>
        <dbReference type="EMBL" id="ACB73863.1"/>
    </source>
</evidence>
<dbReference type="EMBL" id="CP001032">
    <property type="protein sequence ID" value="ACB73863.1"/>
    <property type="molecule type" value="Genomic_DNA"/>
</dbReference>